<sequence length="159" mass="18696">MKRDIKRKLQSILNKTTLEEPEVVYILSCIRKILEVDDGKKDFKILNFYCNWALHPEIEDINATIIERFKEPGHGAVAIVHLFPDLDEEMRRFMQMYNFSTSIFQNDETIIQFHRILGQIYSDTPLILRKVTKKKITFRVEENSGRNSAMLSTIVEETT</sequence>
<evidence type="ECO:0000313" key="2">
    <source>
        <dbReference type="Proteomes" id="UP000177177"/>
    </source>
</evidence>
<name>A0A1G2KZ90_9BACT</name>
<dbReference type="AlphaFoldDB" id="A0A1G2KZ90"/>
<gene>
    <name evidence="1" type="ORF">A3C92_00095</name>
</gene>
<dbReference type="Proteomes" id="UP000177177">
    <property type="component" value="Unassembled WGS sequence"/>
</dbReference>
<organism evidence="1 2">
    <name type="scientific">Candidatus Sungbacteria bacterium RIFCSPHIGHO2_02_FULL_53_17</name>
    <dbReference type="NCBI Taxonomy" id="1802275"/>
    <lineage>
        <taxon>Bacteria</taxon>
        <taxon>Candidatus Sungiibacteriota</taxon>
    </lineage>
</organism>
<comment type="caution">
    <text evidence="1">The sequence shown here is derived from an EMBL/GenBank/DDBJ whole genome shotgun (WGS) entry which is preliminary data.</text>
</comment>
<proteinExistence type="predicted"/>
<accession>A0A1G2KZ90</accession>
<dbReference type="EMBL" id="MHQN01000013">
    <property type="protein sequence ID" value="OHA03749.1"/>
    <property type="molecule type" value="Genomic_DNA"/>
</dbReference>
<protein>
    <submittedName>
        <fullName evidence="1">Uncharacterized protein</fullName>
    </submittedName>
</protein>
<reference evidence="1 2" key="1">
    <citation type="journal article" date="2016" name="Nat. Commun.">
        <title>Thousands of microbial genomes shed light on interconnected biogeochemical processes in an aquifer system.</title>
        <authorList>
            <person name="Anantharaman K."/>
            <person name="Brown C.T."/>
            <person name="Hug L.A."/>
            <person name="Sharon I."/>
            <person name="Castelle C.J."/>
            <person name="Probst A.J."/>
            <person name="Thomas B.C."/>
            <person name="Singh A."/>
            <person name="Wilkins M.J."/>
            <person name="Karaoz U."/>
            <person name="Brodie E.L."/>
            <person name="Williams K.H."/>
            <person name="Hubbard S.S."/>
            <person name="Banfield J.F."/>
        </authorList>
    </citation>
    <scope>NUCLEOTIDE SEQUENCE [LARGE SCALE GENOMIC DNA]</scope>
</reference>
<evidence type="ECO:0000313" key="1">
    <source>
        <dbReference type="EMBL" id="OHA03749.1"/>
    </source>
</evidence>